<dbReference type="RefSeq" id="WP_310255874.1">
    <property type="nucleotide sequence ID" value="NZ_JAVDWA010000001.1"/>
</dbReference>
<dbReference type="InterPro" id="IPR009097">
    <property type="entry name" value="Cyclic_Pdiesterase"/>
</dbReference>
<dbReference type="Proteomes" id="UP001258181">
    <property type="component" value="Unassembled WGS sequence"/>
</dbReference>
<dbReference type="PANTHER" id="PTHR36039">
    <property type="match status" value="1"/>
</dbReference>
<sequence length="178" mass="20781">MYAIIAHLDKESEEKINTWREKLKQASISDYDMQPHVTLATHEELDIKVFQDQMNTYFQSEQVLPVFYPSLGMFLSSGTLFLAPTKDRVLTEFHNRYHEHFKKWVNPKSLYAPSQWVPHCTIASHLSHENLVKAFDCCAEWVEPFQGELTSISLLDTIFENEVCVEVKYLHTLNLNKS</sequence>
<keyword evidence="2" id="KW-1185">Reference proteome</keyword>
<dbReference type="EMBL" id="JAVDWA010000001">
    <property type="protein sequence ID" value="MDR7071343.1"/>
    <property type="molecule type" value="Genomic_DNA"/>
</dbReference>
<organism evidence="1 2">
    <name type="scientific">Fictibacillus barbaricus</name>
    <dbReference type="NCBI Taxonomy" id="182136"/>
    <lineage>
        <taxon>Bacteria</taxon>
        <taxon>Bacillati</taxon>
        <taxon>Bacillota</taxon>
        <taxon>Bacilli</taxon>
        <taxon>Bacillales</taxon>
        <taxon>Fictibacillaceae</taxon>
        <taxon>Fictibacillus</taxon>
    </lineage>
</organism>
<reference evidence="1 2" key="1">
    <citation type="submission" date="2023-07" db="EMBL/GenBank/DDBJ databases">
        <title>Sorghum-associated microbial communities from plants grown in Nebraska, USA.</title>
        <authorList>
            <person name="Schachtman D."/>
        </authorList>
    </citation>
    <scope>NUCLEOTIDE SEQUENCE [LARGE SCALE GENOMIC DNA]</scope>
    <source>
        <strain evidence="1 2">BE211</strain>
    </source>
</reference>
<accession>A0ABU1TVV9</accession>
<dbReference type="PANTHER" id="PTHR36039:SF2">
    <property type="entry name" value="RNA LIGASE_CYCLIC NUCLEOTIDE PHOSPHODIESTERASE FAMILY PROTEIN"/>
    <property type="match status" value="1"/>
</dbReference>
<evidence type="ECO:0000313" key="1">
    <source>
        <dbReference type="EMBL" id="MDR7071343.1"/>
    </source>
</evidence>
<dbReference type="Gene3D" id="3.90.1140.10">
    <property type="entry name" value="Cyclic phosphodiesterase"/>
    <property type="match status" value="1"/>
</dbReference>
<dbReference type="GO" id="GO:0016874">
    <property type="term" value="F:ligase activity"/>
    <property type="evidence" value="ECO:0007669"/>
    <property type="project" value="UniProtKB-KW"/>
</dbReference>
<keyword evidence="1" id="KW-0436">Ligase</keyword>
<proteinExistence type="predicted"/>
<dbReference type="Pfam" id="PF13563">
    <property type="entry name" value="2_5_RNA_ligase2"/>
    <property type="match status" value="1"/>
</dbReference>
<dbReference type="SUPFAM" id="SSF55144">
    <property type="entry name" value="LigT-like"/>
    <property type="match status" value="1"/>
</dbReference>
<gene>
    <name evidence="1" type="ORF">J2X07_000318</name>
</gene>
<name>A0ABU1TVV9_9BACL</name>
<comment type="caution">
    <text evidence="1">The sequence shown here is derived from an EMBL/GenBank/DDBJ whole genome shotgun (WGS) entry which is preliminary data.</text>
</comment>
<evidence type="ECO:0000313" key="2">
    <source>
        <dbReference type="Proteomes" id="UP001258181"/>
    </source>
</evidence>
<protein>
    <submittedName>
        <fullName evidence="1">2'-5' RNA ligase</fullName>
    </submittedName>
</protein>